<dbReference type="Proteomes" id="UP000789920">
    <property type="component" value="Unassembled WGS sequence"/>
</dbReference>
<evidence type="ECO:0000313" key="1">
    <source>
        <dbReference type="EMBL" id="CAG8721079.1"/>
    </source>
</evidence>
<organism evidence="1 2">
    <name type="scientific">Racocetra persica</name>
    <dbReference type="NCBI Taxonomy" id="160502"/>
    <lineage>
        <taxon>Eukaryota</taxon>
        <taxon>Fungi</taxon>
        <taxon>Fungi incertae sedis</taxon>
        <taxon>Mucoromycota</taxon>
        <taxon>Glomeromycotina</taxon>
        <taxon>Glomeromycetes</taxon>
        <taxon>Diversisporales</taxon>
        <taxon>Gigasporaceae</taxon>
        <taxon>Racocetra</taxon>
    </lineage>
</organism>
<feature type="non-terminal residue" evidence="1">
    <location>
        <position position="1"/>
    </location>
</feature>
<protein>
    <submittedName>
        <fullName evidence="1">12794_t:CDS:1</fullName>
    </submittedName>
</protein>
<accession>A0ACA9PQR6</accession>
<dbReference type="EMBL" id="CAJVQC010023168">
    <property type="protein sequence ID" value="CAG8721079.1"/>
    <property type="molecule type" value="Genomic_DNA"/>
</dbReference>
<evidence type="ECO:0000313" key="2">
    <source>
        <dbReference type="Proteomes" id="UP000789920"/>
    </source>
</evidence>
<reference evidence="1" key="1">
    <citation type="submission" date="2021-06" db="EMBL/GenBank/DDBJ databases">
        <authorList>
            <person name="Kallberg Y."/>
            <person name="Tangrot J."/>
            <person name="Rosling A."/>
        </authorList>
    </citation>
    <scope>NUCLEOTIDE SEQUENCE</scope>
    <source>
        <strain evidence="1">MA461A</strain>
    </source>
</reference>
<sequence>AAKPIISNAFLNRVQVDLISMASIPMVIIDHYTQYSWACTLTSKQPIEVAIFLFDVFVCFGAPIILQTDNDHEFTAKSRACRTCEQYTSTKVSKWMEDTQRRDWARADDLPENWFESSEPQDDFDQQEIVESLLGAVVLNEQQLLELVDEELENEQVDNERDDNKRVDDDERVNYDEMVNNNERVNDDEMVNNDERVDYNEMVNNDKRVDENEMVDDDERVDNDEKVHNDESVNNERVDNKRVDDDESVDIERVNYRSVYNERVNDERVNNKKMNSEKVDDKRVDDNNNERINGKKVDNKGMNDKRIDAGENDD</sequence>
<name>A0ACA9PQR6_9GLOM</name>
<proteinExistence type="predicted"/>
<keyword evidence="2" id="KW-1185">Reference proteome</keyword>
<comment type="caution">
    <text evidence="1">The sequence shown here is derived from an EMBL/GenBank/DDBJ whole genome shotgun (WGS) entry which is preliminary data.</text>
</comment>
<gene>
    <name evidence="1" type="ORF">RPERSI_LOCUS11300</name>
</gene>